<comment type="similarity">
    <text evidence="1">Belongs to the 'GDXG' lipolytic enzyme family.</text>
</comment>
<evidence type="ECO:0000256" key="2">
    <source>
        <dbReference type="ARBA" id="ARBA00022801"/>
    </source>
</evidence>
<dbReference type="InterPro" id="IPR050300">
    <property type="entry name" value="GDXG_lipolytic_enzyme"/>
</dbReference>
<comment type="caution">
    <text evidence="4">The sequence shown here is derived from an EMBL/GenBank/DDBJ whole genome shotgun (WGS) entry which is preliminary data.</text>
</comment>
<accession>A0A506UC92</accession>
<dbReference type="OrthoDB" id="9806180at2"/>
<dbReference type="PANTHER" id="PTHR48081:SF8">
    <property type="entry name" value="ALPHA_BETA HYDROLASE FOLD-3 DOMAIN-CONTAINING PROTEIN-RELATED"/>
    <property type="match status" value="1"/>
</dbReference>
<dbReference type="SUPFAM" id="SSF53474">
    <property type="entry name" value="alpha/beta-Hydrolases"/>
    <property type="match status" value="1"/>
</dbReference>
<dbReference type="AlphaFoldDB" id="A0A506UC92"/>
<proteinExistence type="inferred from homology"/>
<dbReference type="GO" id="GO:0016787">
    <property type="term" value="F:hydrolase activity"/>
    <property type="evidence" value="ECO:0007669"/>
    <property type="project" value="UniProtKB-KW"/>
</dbReference>
<keyword evidence="5" id="KW-1185">Reference proteome</keyword>
<evidence type="ECO:0000259" key="3">
    <source>
        <dbReference type="Pfam" id="PF07859"/>
    </source>
</evidence>
<evidence type="ECO:0000256" key="1">
    <source>
        <dbReference type="ARBA" id="ARBA00010515"/>
    </source>
</evidence>
<dbReference type="Proteomes" id="UP000318801">
    <property type="component" value="Unassembled WGS sequence"/>
</dbReference>
<gene>
    <name evidence="4" type="ORF">FJU08_07225</name>
</gene>
<organism evidence="4 5">
    <name type="scientific">Martelella alba</name>
    <dbReference type="NCBI Taxonomy" id="2590451"/>
    <lineage>
        <taxon>Bacteria</taxon>
        <taxon>Pseudomonadati</taxon>
        <taxon>Pseudomonadota</taxon>
        <taxon>Alphaproteobacteria</taxon>
        <taxon>Hyphomicrobiales</taxon>
        <taxon>Aurantimonadaceae</taxon>
        <taxon>Martelella</taxon>
    </lineage>
</organism>
<dbReference type="PANTHER" id="PTHR48081">
    <property type="entry name" value="AB HYDROLASE SUPERFAMILY PROTEIN C4A8.06C"/>
    <property type="match status" value="1"/>
</dbReference>
<name>A0A506UC92_9HYPH</name>
<dbReference type="InterPro" id="IPR013094">
    <property type="entry name" value="AB_hydrolase_3"/>
</dbReference>
<dbReference type="RefSeq" id="WP_141148310.1">
    <property type="nucleotide sequence ID" value="NZ_VHLG01000003.1"/>
</dbReference>
<dbReference type="InterPro" id="IPR029058">
    <property type="entry name" value="AB_hydrolase_fold"/>
</dbReference>
<dbReference type="EMBL" id="VHLG01000003">
    <property type="protein sequence ID" value="TPW31540.1"/>
    <property type="molecule type" value="Genomic_DNA"/>
</dbReference>
<evidence type="ECO:0000313" key="5">
    <source>
        <dbReference type="Proteomes" id="UP000318801"/>
    </source>
</evidence>
<sequence>MINPELDAFLADWNGKWARLKQGATPQERRAHFEIVASEMRLATPEDVSTDRVEWTQTPAGPVRSRIFRHKTGGTQACLIYLHGGAWMQGSPETHWDITSRIAGWNRQTVISVDYALTPEHPFPAALDQVNAVAKWAHDEAASLGIDPARIAIGGDSAGGNLAAASTLDMRGSAVNYVAQLLVYPACDFELDRPSMIANAEAPLLQTRGMKAVNAMYSPDPAVLFNPRIAPLLAESHAGLPPAFVAVAENDPLHDSGALYARALEAAGVPVTFDEGEGLIHGYLRSMGYSPTAMTKFRAMADWLSAY</sequence>
<feature type="domain" description="Alpha/beta hydrolase fold-3" evidence="3">
    <location>
        <begin position="79"/>
        <end position="284"/>
    </location>
</feature>
<protein>
    <submittedName>
        <fullName evidence="4">Alpha/beta hydrolase</fullName>
    </submittedName>
</protein>
<dbReference type="Gene3D" id="3.40.50.1820">
    <property type="entry name" value="alpha/beta hydrolase"/>
    <property type="match status" value="1"/>
</dbReference>
<dbReference type="Pfam" id="PF07859">
    <property type="entry name" value="Abhydrolase_3"/>
    <property type="match status" value="1"/>
</dbReference>
<dbReference type="PROSITE" id="PS01173">
    <property type="entry name" value="LIPASE_GDXG_HIS"/>
    <property type="match status" value="1"/>
</dbReference>
<reference evidence="4 5" key="1">
    <citation type="submission" date="2019-06" db="EMBL/GenBank/DDBJ databases">
        <authorList>
            <person name="Li M."/>
        </authorList>
    </citation>
    <scope>NUCLEOTIDE SEQUENCE [LARGE SCALE GENOMIC DNA]</scope>
    <source>
        <strain evidence="4 5">BGMRC2036</strain>
    </source>
</reference>
<dbReference type="InterPro" id="IPR002168">
    <property type="entry name" value="Lipase_GDXG_HIS_AS"/>
</dbReference>
<keyword evidence="2 4" id="KW-0378">Hydrolase</keyword>
<evidence type="ECO:0000313" key="4">
    <source>
        <dbReference type="EMBL" id="TPW31540.1"/>
    </source>
</evidence>